<proteinExistence type="predicted"/>
<dbReference type="EMBL" id="AOKG01002066">
    <property type="protein sequence ID" value="EPN40066.1"/>
    <property type="molecule type" value="Genomic_DNA"/>
</dbReference>
<comment type="caution">
    <text evidence="2">The sequence shown here is derived from an EMBL/GenBank/DDBJ whole genome shotgun (WGS) entry which is preliminary data.</text>
</comment>
<evidence type="ECO:0000313" key="2">
    <source>
        <dbReference type="EMBL" id="EPN40066.1"/>
    </source>
</evidence>
<evidence type="ECO:0000313" key="3">
    <source>
        <dbReference type="Proteomes" id="UP000015729"/>
    </source>
</evidence>
<feature type="non-terminal residue" evidence="2">
    <location>
        <position position="31"/>
    </location>
</feature>
<sequence>MIPELGHLAMILALGFALVQAIIPLIGAWRG</sequence>
<dbReference type="AlphaFoldDB" id="S6T926"/>
<evidence type="ECO:0000256" key="1">
    <source>
        <dbReference type="SAM" id="Phobius"/>
    </source>
</evidence>
<keyword evidence="1" id="KW-1133">Transmembrane helix</keyword>
<reference evidence="2 3" key="1">
    <citation type="journal article" date="2013" name="PLoS Pathog.">
        <title>Genomic analysis of the Kiwifruit pathogen Pseudomonas syringae pv. actinidiae provides insight into the origins of an emergent plant disease.</title>
        <authorList>
            <person name="McCann H.C."/>
            <person name="Rikkerink E.H."/>
            <person name="Bertels F."/>
            <person name="Fiers M."/>
            <person name="Lu A."/>
            <person name="Rees-George J."/>
            <person name="Andersen M.T."/>
            <person name="Gleave A.P."/>
            <person name="Haubold B."/>
            <person name="Wohlers M.W."/>
            <person name="Guttman D.S."/>
            <person name="Wang P.W."/>
            <person name="Straub C."/>
            <person name="Vanneste J.L."/>
            <person name="Rainey P.B."/>
            <person name="Templeton M.D."/>
        </authorList>
    </citation>
    <scope>NUCLEOTIDE SEQUENCE [LARGE SCALE GENOMIC DNA]</scope>
    <source>
        <strain evidence="2 3">ICMP 18807</strain>
    </source>
</reference>
<keyword evidence="1" id="KW-0472">Membrane</keyword>
<name>S6T926_PSESF</name>
<gene>
    <name evidence="2" type="ORF">A244_30115</name>
</gene>
<dbReference type="PATRIC" id="fig|1194404.4.peg.6199"/>
<organism evidence="2 3">
    <name type="scientific">Pseudomonas syringae pv. actinidiae ICMP 18807</name>
    <dbReference type="NCBI Taxonomy" id="1194404"/>
    <lineage>
        <taxon>Bacteria</taxon>
        <taxon>Pseudomonadati</taxon>
        <taxon>Pseudomonadota</taxon>
        <taxon>Gammaproteobacteria</taxon>
        <taxon>Pseudomonadales</taxon>
        <taxon>Pseudomonadaceae</taxon>
        <taxon>Pseudomonas</taxon>
        <taxon>Pseudomonas syringae</taxon>
    </lineage>
</organism>
<protein>
    <submittedName>
        <fullName evidence="2">Cytochrome c-type biogenesis protein CcmF</fullName>
    </submittedName>
</protein>
<feature type="transmembrane region" description="Helical" evidence="1">
    <location>
        <begin position="6"/>
        <end position="29"/>
    </location>
</feature>
<dbReference type="Proteomes" id="UP000015729">
    <property type="component" value="Unassembled WGS sequence"/>
</dbReference>
<keyword evidence="1" id="KW-0812">Transmembrane</keyword>
<accession>S6T926</accession>